<feature type="domain" description="Xylose isomerase-like TIM barrel" evidence="1">
    <location>
        <begin position="26"/>
        <end position="320"/>
    </location>
</feature>
<comment type="caution">
    <text evidence="2">The sequence shown here is derived from an EMBL/GenBank/DDBJ whole genome shotgun (WGS) entry which is preliminary data.</text>
</comment>
<reference evidence="2 3" key="2">
    <citation type="submission" date="2015-05" db="EMBL/GenBank/DDBJ databases">
        <authorList>
            <person name="Morales-Cruz A."/>
            <person name="Amrine K.C."/>
            <person name="Cantu D."/>
        </authorList>
    </citation>
    <scope>NUCLEOTIDE SEQUENCE [LARGE SCALE GENOMIC DNA]</scope>
    <source>
        <strain evidence="2">UCRPC4</strain>
    </source>
</reference>
<organism evidence="2 3">
    <name type="scientific">Phaeomoniella chlamydospora</name>
    <name type="common">Phaeoacremonium chlamydosporum</name>
    <dbReference type="NCBI Taxonomy" id="158046"/>
    <lineage>
        <taxon>Eukaryota</taxon>
        <taxon>Fungi</taxon>
        <taxon>Dikarya</taxon>
        <taxon>Ascomycota</taxon>
        <taxon>Pezizomycotina</taxon>
        <taxon>Eurotiomycetes</taxon>
        <taxon>Chaetothyriomycetidae</taxon>
        <taxon>Phaeomoniellales</taxon>
        <taxon>Phaeomoniellaceae</taxon>
        <taxon>Phaeomoniella</taxon>
    </lineage>
</organism>
<dbReference type="OrthoDB" id="5360893at2759"/>
<dbReference type="PANTHER" id="PTHR12110">
    <property type="entry name" value="HYDROXYPYRUVATE ISOMERASE"/>
    <property type="match status" value="1"/>
</dbReference>
<dbReference type="Pfam" id="PF01261">
    <property type="entry name" value="AP_endonuc_2"/>
    <property type="match status" value="1"/>
</dbReference>
<dbReference type="InterPro" id="IPR050312">
    <property type="entry name" value="IolE/XylAMocC-like"/>
</dbReference>
<protein>
    <submittedName>
        <fullName evidence="2">Putative 3-dehydroshikimate dehydratase</fullName>
    </submittedName>
</protein>
<gene>
    <name evidence="2" type="ORF">UCRPC4_g04921</name>
</gene>
<reference evidence="2 3" key="1">
    <citation type="submission" date="2015-05" db="EMBL/GenBank/DDBJ databases">
        <title>Distinctive expansion of gene families associated with plant cell wall degradation and secondary metabolism in the genomes of grapevine trunk pathogens.</title>
        <authorList>
            <person name="Lawrence D.P."/>
            <person name="Travadon R."/>
            <person name="Rolshausen P.E."/>
            <person name="Baumgartner K."/>
        </authorList>
    </citation>
    <scope>NUCLEOTIDE SEQUENCE [LARGE SCALE GENOMIC DNA]</scope>
    <source>
        <strain evidence="2">UCRPC4</strain>
    </source>
</reference>
<keyword evidence="3" id="KW-1185">Reference proteome</keyword>
<dbReference type="SUPFAM" id="SSF51658">
    <property type="entry name" value="Xylose isomerase-like"/>
    <property type="match status" value="1"/>
</dbReference>
<evidence type="ECO:0000313" key="3">
    <source>
        <dbReference type="Proteomes" id="UP000053317"/>
    </source>
</evidence>
<dbReference type="PANTHER" id="PTHR12110:SF21">
    <property type="entry name" value="XYLOSE ISOMERASE-LIKE TIM BARREL DOMAIN-CONTAINING PROTEIN"/>
    <property type="match status" value="1"/>
</dbReference>
<dbReference type="InterPro" id="IPR036237">
    <property type="entry name" value="Xyl_isomerase-like_sf"/>
</dbReference>
<dbReference type="Gene3D" id="3.20.20.150">
    <property type="entry name" value="Divalent-metal-dependent TIM barrel enzymes"/>
    <property type="match status" value="1"/>
</dbReference>
<evidence type="ECO:0000313" key="2">
    <source>
        <dbReference type="EMBL" id="KKY18452.1"/>
    </source>
</evidence>
<dbReference type="AlphaFoldDB" id="A0A0G2E614"/>
<dbReference type="Proteomes" id="UP000053317">
    <property type="component" value="Unassembled WGS sequence"/>
</dbReference>
<sequence>MASCKPGISSMSLGRAWVHNFPEKLEQAYKYGFQGIEIFFEDLEHLAKRLGDGKGEGNNPALDKDFTMAAQQVRDLCDQYQLEIICLQPFAGYEGLIDENEHQEMIEKVQLWIRLARILRTDIIQIPSNTRQDARVTGDMGKIVADMREIADLGLSFTPPIRFAYENLAWGSHVDTWEAAWEIVERVDKPNFGMCLDTFNITGRIWADPSVESGKNQNAGEWLRASMERMKDQVDVRKIWYVQVVGAERMRIPLSERHPWWKEEQPNRMTWSRNARLFAYEEDRGQYLPIYDVAKVLFEDLRFRGWVSLELFSRTMADPDPSVPKDHAQRGQRSWKLLVENYGLLD</sequence>
<dbReference type="InterPro" id="IPR013022">
    <property type="entry name" value="Xyl_isomerase-like_TIM-brl"/>
</dbReference>
<evidence type="ECO:0000259" key="1">
    <source>
        <dbReference type="Pfam" id="PF01261"/>
    </source>
</evidence>
<proteinExistence type="predicted"/>
<dbReference type="EMBL" id="LCWF01000121">
    <property type="protein sequence ID" value="KKY18452.1"/>
    <property type="molecule type" value="Genomic_DNA"/>
</dbReference>
<accession>A0A0G2E614</accession>
<name>A0A0G2E614_PHACM</name>